<reference evidence="2 3" key="1">
    <citation type="submission" date="2015-08" db="EMBL/GenBank/DDBJ databases">
        <authorList>
            <person name="Babu N.S."/>
            <person name="Beckwith C.J."/>
            <person name="Beseler K.G."/>
            <person name="Brison A."/>
            <person name="Carone J.V."/>
            <person name="Caskin T.P."/>
            <person name="Diamond M."/>
            <person name="Durham M.E."/>
            <person name="Foxe J.M."/>
            <person name="Go M."/>
            <person name="Henderson B.A."/>
            <person name="Jones I.B."/>
            <person name="McGettigan J.A."/>
            <person name="Micheletti S.J."/>
            <person name="Nasrallah M.E."/>
            <person name="Ortiz D."/>
            <person name="Piller C.R."/>
            <person name="Privatt S.R."/>
            <person name="Schneider S.L."/>
            <person name="Sharp S."/>
            <person name="Smith T.C."/>
            <person name="Stanton J.D."/>
            <person name="Ullery H.E."/>
            <person name="Wilson R.J."/>
            <person name="Serrano M.G."/>
            <person name="Buck G."/>
            <person name="Lee V."/>
            <person name="Wang Y."/>
            <person name="Carvalho R."/>
            <person name="Voegtly L."/>
            <person name="Shi R."/>
            <person name="Duckworth R."/>
            <person name="Johnson A."/>
            <person name="Loviza R."/>
            <person name="Walstead R."/>
            <person name="Shah Z."/>
            <person name="Kiflezghi M."/>
            <person name="Wade K."/>
            <person name="Ball S.L."/>
            <person name="Bradley K.W."/>
            <person name="Asai D.J."/>
            <person name="Bowman C.A."/>
            <person name="Russell D.A."/>
            <person name="Pope W.H."/>
            <person name="Jacobs-Sera D."/>
            <person name="Hendrix R.W."/>
            <person name="Hatfull G.F."/>
        </authorList>
    </citation>
    <scope>NUCLEOTIDE SEQUENCE [LARGE SCALE GENOMIC DNA]</scope>
    <source>
        <strain evidence="2 3">DSM 27648</strain>
    </source>
</reference>
<evidence type="ECO:0008006" key="4">
    <source>
        <dbReference type="Google" id="ProtNLM"/>
    </source>
</evidence>
<dbReference type="RefSeq" id="WP_146646641.1">
    <property type="nucleotide sequence ID" value="NZ_CP012333.1"/>
</dbReference>
<evidence type="ECO:0000313" key="3">
    <source>
        <dbReference type="Proteomes" id="UP000064967"/>
    </source>
</evidence>
<dbReference type="AlphaFoldDB" id="A0A0K1PNP4"/>
<dbReference type="OrthoDB" id="9796738at2"/>
<name>A0A0K1PNP4_9BACT</name>
<dbReference type="EMBL" id="CP012333">
    <property type="protein sequence ID" value="AKU95148.1"/>
    <property type="molecule type" value="Genomic_DNA"/>
</dbReference>
<dbReference type="Proteomes" id="UP000064967">
    <property type="component" value="Chromosome"/>
</dbReference>
<keyword evidence="3" id="KW-1185">Reference proteome</keyword>
<proteinExistence type="inferred from homology"/>
<gene>
    <name evidence="2" type="ORF">AKJ09_01812</name>
</gene>
<dbReference type="Gene3D" id="3.30.300.90">
    <property type="entry name" value="BolA-like"/>
    <property type="match status" value="1"/>
</dbReference>
<dbReference type="InterPro" id="IPR002634">
    <property type="entry name" value="BolA"/>
</dbReference>
<evidence type="ECO:0000313" key="2">
    <source>
        <dbReference type="EMBL" id="AKU95148.1"/>
    </source>
</evidence>
<dbReference type="InterPro" id="IPR036065">
    <property type="entry name" value="BolA-like_sf"/>
</dbReference>
<accession>A0A0K1PNP4</accession>
<dbReference type="SUPFAM" id="SSF82657">
    <property type="entry name" value="BolA-like"/>
    <property type="match status" value="1"/>
</dbReference>
<dbReference type="STRING" id="1391654.AKJ09_01812"/>
<dbReference type="Pfam" id="PF01722">
    <property type="entry name" value="BolA"/>
    <property type="match status" value="1"/>
</dbReference>
<comment type="similarity">
    <text evidence="1">Belongs to the BolA/IbaG family.</text>
</comment>
<dbReference type="PIRSF" id="PIRSF003113">
    <property type="entry name" value="BolA"/>
    <property type="match status" value="1"/>
</dbReference>
<protein>
    <recommendedName>
        <fullName evidence="4">BolA family transcriptional regulator</fullName>
    </recommendedName>
</protein>
<organism evidence="2 3">
    <name type="scientific">Labilithrix luteola</name>
    <dbReference type="NCBI Taxonomy" id="1391654"/>
    <lineage>
        <taxon>Bacteria</taxon>
        <taxon>Pseudomonadati</taxon>
        <taxon>Myxococcota</taxon>
        <taxon>Polyangia</taxon>
        <taxon>Polyangiales</taxon>
        <taxon>Labilitrichaceae</taxon>
        <taxon>Labilithrix</taxon>
    </lineage>
</organism>
<sequence length="78" mass="8208">MASTEDALKSAILDKIPDAHVDVTSGSGGHFTLNVVSPVFEGKGMLESQRLVLGAIAHLMKGDNAPVHAIDTLKTRAR</sequence>
<evidence type="ECO:0000256" key="1">
    <source>
        <dbReference type="RuleBase" id="RU003860"/>
    </source>
</evidence>
<dbReference type="KEGG" id="llu:AKJ09_01812"/>